<dbReference type="InterPro" id="IPR004670">
    <property type="entry name" value="NhaA"/>
</dbReference>
<evidence type="ECO:0000256" key="3">
    <source>
        <dbReference type="ARBA" id="ARBA00022692"/>
    </source>
</evidence>
<dbReference type="PANTHER" id="PTHR30341">
    <property type="entry name" value="SODIUM ION/PROTON ANTIPORTER NHAA-RELATED"/>
    <property type="match status" value="1"/>
</dbReference>
<evidence type="ECO:0000256" key="4">
    <source>
        <dbReference type="ARBA" id="ARBA00022989"/>
    </source>
</evidence>
<keyword evidence="7" id="KW-0915">Sodium</keyword>
<keyword evidence="6 7" id="KW-0739">Sodium transport</keyword>
<comment type="subcellular location">
    <subcellularLocation>
        <location evidence="1">Cell inner membrane</location>
        <topology evidence="1">Multi-pass membrane protein</topology>
    </subcellularLocation>
    <subcellularLocation>
        <location evidence="7">Cell membrane</location>
        <topology evidence="7">Multi-pass membrane protein</topology>
    </subcellularLocation>
</comment>
<evidence type="ECO:0000256" key="1">
    <source>
        <dbReference type="ARBA" id="ARBA00004429"/>
    </source>
</evidence>
<proteinExistence type="inferred from homology"/>
<feature type="transmembrane region" description="Helical" evidence="7">
    <location>
        <begin position="409"/>
        <end position="429"/>
    </location>
</feature>
<comment type="catalytic activity">
    <reaction evidence="7">
        <text>Na(+)(in) + 2 H(+)(out) = Na(+)(out) + 2 H(+)(in)</text>
        <dbReference type="Rhea" id="RHEA:29251"/>
        <dbReference type="ChEBI" id="CHEBI:15378"/>
        <dbReference type="ChEBI" id="CHEBI:29101"/>
    </reaction>
</comment>
<dbReference type="GO" id="GO:0015385">
    <property type="term" value="F:sodium:proton antiporter activity"/>
    <property type="evidence" value="ECO:0007669"/>
    <property type="project" value="UniProtKB-UniRule"/>
</dbReference>
<evidence type="ECO:0000313" key="8">
    <source>
        <dbReference type="EMBL" id="EHM53227.1"/>
    </source>
</evidence>
<dbReference type="Proteomes" id="UP000004750">
    <property type="component" value="Unassembled WGS sequence"/>
</dbReference>
<dbReference type="NCBIfam" id="TIGR00773">
    <property type="entry name" value="NhaA"/>
    <property type="match status" value="1"/>
</dbReference>
<organism evidence="8 9">
    <name type="scientific">Cardiobacterium valvarum F0432</name>
    <dbReference type="NCBI Taxonomy" id="797473"/>
    <lineage>
        <taxon>Bacteria</taxon>
        <taxon>Pseudomonadati</taxon>
        <taxon>Pseudomonadota</taxon>
        <taxon>Gammaproteobacteria</taxon>
        <taxon>Cardiobacteriales</taxon>
        <taxon>Cardiobacteriaceae</taxon>
        <taxon>Cardiobacterium</taxon>
    </lineage>
</organism>
<dbReference type="PATRIC" id="fig|797473.3.peg.1505"/>
<dbReference type="GO" id="GO:0005886">
    <property type="term" value="C:plasma membrane"/>
    <property type="evidence" value="ECO:0007669"/>
    <property type="project" value="UniProtKB-SubCell"/>
</dbReference>
<comment type="similarity">
    <text evidence="7">Belongs to the NhaA Na(+)/H(+) (TC 2.A.33) antiporter family.</text>
</comment>
<feature type="transmembrane region" description="Helical" evidence="7">
    <location>
        <begin position="50"/>
        <end position="68"/>
    </location>
</feature>
<dbReference type="EMBL" id="AGCM01000108">
    <property type="protein sequence ID" value="EHM53227.1"/>
    <property type="molecule type" value="Genomic_DNA"/>
</dbReference>
<evidence type="ECO:0000256" key="7">
    <source>
        <dbReference type="HAMAP-Rule" id="MF_01844"/>
    </source>
</evidence>
<dbReference type="AlphaFoldDB" id="G9ZGE6"/>
<keyword evidence="3 7" id="KW-0812">Transmembrane</keyword>
<dbReference type="Pfam" id="PF06965">
    <property type="entry name" value="Na_H_antiport_1"/>
    <property type="match status" value="1"/>
</dbReference>
<feature type="transmembrane region" description="Helical" evidence="7">
    <location>
        <begin position="369"/>
        <end position="389"/>
    </location>
</feature>
<feature type="transmembrane region" description="Helical" evidence="7">
    <location>
        <begin position="185"/>
        <end position="208"/>
    </location>
</feature>
<keyword evidence="4 7" id="KW-1133">Transmembrane helix</keyword>
<keyword evidence="2 7" id="KW-1003">Cell membrane</keyword>
<comment type="caution">
    <text evidence="8">The sequence shown here is derived from an EMBL/GenBank/DDBJ whole genome shotgun (WGS) entry which is preliminary data.</text>
</comment>
<feature type="transmembrane region" description="Helical" evidence="7">
    <location>
        <begin position="159"/>
        <end position="178"/>
    </location>
</feature>
<dbReference type="STRING" id="797473.HMPREF9080_01849"/>
<name>G9ZGE6_9GAMM</name>
<gene>
    <name evidence="7" type="primary">nhaA</name>
    <name evidence="8" type="ORF">HMPREF9080_01849</name>
</gene>
<evidence type="ECO:0000256" key="5">
    <source>
        <dbReference type="ARBA" id="ARBA00023136"/>
    </source>
</evidence>
<feature type="transmembrane region" description="Helical" evidence="7">
    <location>
        <begin position="441"/>
        <end position="458"/>
    </location>
</feature>
<protein>
    <recommendedName>
        <fullName evidence="7">Na(+)/H(+) antiporter NhaA</fullName>
    </recommendedName>
    <alternativeName>
        <fullName evidence="7">Sodium/proton antiporter NhaA</fullName>
    </alternativeName>
</protein>
<feature type="transmembrane region" description="Helical" evidence="7">
    <location>
        <begin position="242"/>
        <end position="269"/>
    </location>
</feature>
<sequence>MMLHRFVEVPMYNLFQRSAHSSEDANSWERLFGKLMTPIEAFTRNTSASGILLIVCTLAALLIANSPWGEVYQHLLHTSLAVSFAGHTLEMPLHHWVNDGLMTLFFFLVGLEIKHEIMVGELSSPSQAALPVIAAFGGMVAPALVYCAINWGGPGMHGWGIPMATDIAFAIAVLILLGKRAPSGLVTILVALAIVDDLGAVVVIALFYTAEIHVTPLLAAFACFVLQLAMNRFGIRKLWPYLLVAIVMWGLMLYSGVHATIAGVLSALATPVRRLYNPEEFSREARKLLDKFDIYRLREHDFLESEKLAGVLHTLHNGINQAQAPLQRFEHALHDPVYFVIIPLFAFFNAGVTINAASLANLVSHPVSLGVAAGLVIGKFIGVFSAVWLSVRLGIGRLPQGVNFRHIRGMGLLAGIGFTMSIFISELAFKGEDLLLNNAKIAILVASIIASLAGYVWLRLCSNGDHHS</sequence>
<evidence type="ECO:0000313" key="9">
    <source>
        <dbReference type="Proteomes" id="UP000004750"/>
    </source>
</evidence>
<feature type="transmembrane region" description="Helical" evidence="7">
    <location>
        <begin position="132"/>
        <end position="153"/>
    </location>
</feature>
<dbReference type="Gene3D" id="1.20.1530.10">
    <property type="entry name" value="Na+/H+ antiporter like domain"/>
    <property type="match status" value="1"/>
</dbReference>
<feature type="transmembrane region" description="Helical" evidence="7">
    <location>
        <begin position="337"/>
        <end position="357"/>
    </location>
</feature>
<dbReference type="RefSeq" id="WP_006985849.1">
    <property type="nucleotide sequence ID" value="NZ_JH417937.1"/>
</dbReference>
<dbReference type="InterPro" id="IPR023171">
    <property type="entry name" value="Na/H_antiporter_dom_sf"/>
</dbReference>
<feature type="transmembrane region" description="Helical" evidence="7">
    <location>
        <begin position="214"/>
        <end position="230"/>
    </location>
</feature>
<comment type="function">
    <text evidence="7">Na(+)/H(+) antiporter that extrudes sodium in exchange for external protons.</text>
</comment>
<keyword evidence="7" id="KW-0813">Transport</keyword>
<dbReference type="HAMAP" id="MF_01844">
    <property type="entry name" value="NhaA"/>
    <property type="match status" value="1"/>
</dbReference>
<keyword evidence="5 7" id="KW-0472">Membrane</keyword>
<reference evidence="8 9" key="1">
    <citation type="submission" date="2011-08" db="EMBL/GenBank/DDBJ databases">
        <authorList>
            <person name="Weinstock G."/>
            <person name="Sodergren E."/>
            <person name="Clifton S."/>
            <person name="Fulton L."/>
            <person name="Fulton B."/>
            <person name="Courtney L."/>
            <person name="Fronick C."/>
            <person name="Harrison M."/>
            <person name="Strong C."/>
            <person name="Farmer C."/>
            <person name="Delahaunty K."/>
            <person name="Markovic C."/>
            <person name="Hall O."/>
            <person name="Minx P."/>
            <person name="Tomlinson C."/>
            <person name="Mitreva M."/>
            <person name="Hou S."/>
            <person name="Chen J."/>
            <person name="Wollam A."/>
            <person name="Pepin K.H."/>
            <person name="Johnson M."/>
            <person name="Bhonagiri V."/>
            <person name="Zhang X."/>
            <person name="Suruliraj S."/>
            <person name="Warren W."/>
            <person name="Chinwalla A."/>
            <person name="Mardis E.R."/>
            <person name="Wilson R.K."/>
        </authorList>
    </citation>
    <scope>NUCLEOTIDE SEQUENCE [LARGE SCALE GENOMIC DNA]</scope>
    <source>
        <strain evidence="8 9">F0432</strain>
    </source>
</reference>
<keyword evidence="7" id="KW-0050">Antiport</keyword>
<dbReference type="PANTHER" id="PTHR30341:SF0">
    <property type="entry name" value="NA(+)_H(+) ANTIPORTER NHAA"/>
    <property type="match status" value="1"/>
</dbReference>
<dbReference type="GO" id="GO:0006885">
    <property type="term" value="P:regulation of pH"/>
    <property type="evidence" value="ECO:0007669"/>
    <property type="project" value="UniProtKB-UniRule"/>
</dbReference>
<evidence type="ECO:0000256" key="6">
    <source>
        <dbReference type="ARBA" id="ARBA00023201"/>
    </source>
</evidence>
<evidence type="ECO:0000256" key="2">
    <source>
        <dbReference type="ARBA" id="ARBA00022475"/>
    </source>
</evidence>
<keyword evidence="7" id="KW-0406">Ion transport</keyword>
<dbReference type="HOGENOM" id="CLU_015803_1_2_6"/>
<accession>G9ZGE6</accession>